<proteinExistence type="predicted"/>
<comment type="caution">
    <text evidence="2">The sequence shown here is derived from an EMBL/GenBank/DDBJ whole genome shotgun (WGS) entry which is preliminary data.</text>
</comment>
<dbReference type="EMBL" id="JBBJCI010000120">
    <property type="protein sequence ID" value="KAK7248099.1"/>
    <property type="molecule type" value="Genomic_DNA"/>
</dbReference>
<dbReference type="Proteomes" id="UP001363151">
    <property type="component" value="Unassembled WGS sequence"/>
</dbReference>
<protein>
    <submittedName>
        <fullName evidence="2">Uncharacterized protein</fullName>
    </submittedName>
</protein>
<reference evidence="2 3" key="1">
    <citation type="submission" date="2024-03" db="EMBL/GenBank/DDBJ databases">
        <title>Aureococcus anophagefferens CCMP1851 and Kratosvirus quantuckense: Draft genome of a second virus-susceptible host strain in the model system.</title>
        <authorList>
            <person name="Chase E."/>
            <person name="Truchon A.R."/>
            <person name="Schepens W."/>
            <person name="Wilhelm S.W."/>
        </authorList>
    </citation>
    <scope>NUCLEOTIDE SEQUENCE [LARGE SCALE GENOMIC DNA]</scope>
    <source>
        <strain evidence="2 3">CCMP1851</strain>
    </source>
</reference>
<evidence type="ECO:0000313" key="3">
    <source>
        <dbReference type="Proteomes" id="UP001363151"/>
    </source>
</evidence>
<organism evidence="2 3">
    <name type="scientific">Aureococcus anophagefferens</name>
    <name type="common">Harmful bloom alga</name>
    <dbReference type="NCBI Taxonomy" id="44056"/>
    <lineage>
        <taxon>Eukaryota</taxon>
        <taxon>Sar</taxon>
        <taxon>Stramenopiles</taxon>
        <taxon>Ochrophyta</taxon>
        <taxon>Pelagophyceae</taxon>
        <taxon>Pelagomonadales</taxon>
        <taxon>Pelagomonadaceae</taxon>
        <taxon>Aureococcus</taxon>
    </lineage>
</organism>
<feature type="compositionally biased region" description="Basic and acidic residues" evidence="1">
    <location>
        <begin position="131"/>
        <end position="156"/>
    </location>
</feature>
<accession>A0ABR1G5B9</accession>
<sequence>MSEGPGNASRIARWEEKKARAAARRAEQQRQDSQQARQTGLQQVPGMAVPHRVDMFTKASGMVEAPRHDDPFARPALAPEPAEPSQPPRRRPSSKVSQPPGGGSSWSIGGGVAAPRQNNADDYQAQLRAQVEARECQRAEDRRRRVEADRADDARVARGRAAPPAGRRRGRAAAVPARSVQASEAARAST</sequence>
<gene>
    <name evidence="2" type="ORF">SO694_0008006</name>
</gene>
<keyword evidence="3" id="KW-1185">Reference proteome</keyword>
<evidence type="ECO:0000313" key="2">
    <source>
        <dbReference type="EMBL" id="KAK7248099.1"/>
    </source>
</evidence>
<feature type="region of interest" description="Disordered" evidence="1">
    <location>
        <begin position="1"/>
        <end position="190"/>
    </location>
</feature>
<feature type="compositionally biased region" description="Basic and acidic residues" evidence="1">
    <location>
        <begin position="12"/>
        <end position="30"/>
    </location>
</feature>
<evidence type="ECO:0000256" key="1">
    <source>
        <dbReference type="SAM" id="MobiDB-lite"/>
    </source>
</evidence>
<name>A0ABR1G5B9_AURAN</name>
<feature type="compositionally biased region" description="Gly residues" evidence="1">
    <location>
        <begin position="100"/>
        <end position="112"/>
    </location>
</feature>